<gene>
    <name evidence="2" type="ORF">HNQ37_000082</name>
</gene>
<reference evidence="2 3" key="1">
    <citation type="submission" date="2020-08" db="EMBL/GenBank/DDBJ databases">
        <title>Genomic Encyclopedia of Type Strains, Phase IV (KMG-IV): sequencing the most valuable type-strain genomes for metagenomic binning, comparative biology and taxonomic classification.</title>
        <authorList>
            <person name="Goeker M."/>
        </authorList>
    </citation>
    <scope>NUCLEOTIDE SEQUENCE [LARGE SCALE GENOMIC DNA]</scope>
    <source>
        <strain evidence="2 3">DSM 14925</strain>
    </source>
</reference>
<dbReference type="Pfam" id="PF04657">
    <property type="entry name" value="DMT_YdcZ"/>
    <property type="match status" value="2"/>
</dbReference>
<evidence type="ECO:0000256" key="1">
    <source>
        <dbReference type="SAM" id="Phobius"/>
    </source>
</evidence>
<keyword evidence="1" id="KW-0472">Membrane</keyword>
<dbReference type="PANTHER" id="PTHR34821:SF2">
    <property type="entry name" value="INNER MEMBRANE PROTEIN YDCZ"/>
    <property type="match status" value="1"/>
</dbReference>
<dbReference type="GO" id="GO:0005886">
    <property type="term" value="C:plasma membrane"/>
    <property type="evidence" value="ECO:0007669"/>
    <property type="project" value="TreeGrafter"/>
</dbReference>
<keyword evidence="1" id="KW-0812">Transmembrane</keyword>
<feature type="transmembrane region" description="Helical" evidence="1">
    <location>
        <begin position="100"/>
        <end position="120"/>
    </location>
</feature>
<keyword evidence="1" id="KW-1133">Transmembrane helix</keyword>
<proteinExistence type="predicted"/>
<feature type="transmembrane region" description="Helical" evidence="1">
    <location>
        <begin position="6"/>
        <end position="26"/>
    </location>
</feature>
<feature type="transmembrane region" description="Helical" evidence="1">
    <location>
        <begin position="267"/>
        <end position="287"/>
    </location>
</feature>
<keyword evidence="3" id="KW-1185">Reference proteome</keyword>
<protein>
    <submittedName>
        <fullName evidence="2">Transporter family-2 protein</fullName>
    </submittedName>
</protein>
<name>A0A841C4E7_9LACT</name>
<feature type="transmembrane region" description="Helical" evidence="1">
    <location>
        <begin position="33"/>
        <end position="51"/>
    </location>
</feature>
<dbReference type="PANTHER" id="PTHR34821">
    <property type="entry name" value="INNER MEMBRANE PROTEIN YDCZ"/>
    <property type="match status" value="1"/>
</dbReference>
<dbReference type="PRINTS" id="PR00173">
    <property type="entry name" value="EDTRNSPORT"/>
</dbReference>
<feature type="transmembrane region" description="Helical" evidence="1">
    <location>
        <begin position="71"/>
        <end position="88"/>
    </location>
</feature>
<dbReference type="InterPro" id="IPR006750">
    <property type="entry name" value="YdcZ"/>
</dbReference>
<feature type="transmembrane region" description="Helical" evidence="1">
    <location>
        <begin position="299"/>
        <end position="318"/>
    </location>
</feature>
<dbReference type="Proteomes" id="UP000562464">
    <property type="component" value="Unassembled WGS sequence"/>
</dbReference>
<sequence>MLIIYILIGIFAGFALANMTPINAGLRNKVKSPLVAIVVSILVSTIVMGIATLVTKQPLWPNFSFVGSHPAFIWFGGVIGAIYVTSNIMMFPKIGAIETVVLPLLGQVVMGVVVDTFGLLNSARVPLAWMKIVGVLLLLIGLWIAIVLSEKNRQDRLGTAVGGVRWNWRVWGLIVGGLTAVQQTMNGQLGGMLAAASTMIKGTIQGSFFAFFIGLVAIVIISLIKERRVLPTKEQLKDLNWTDFLGGFFNGIVGIVRMWLRIVLSQTMVVALVDFGQILTGIFVQQFGWWKSPKNKVNFLQIIGLLIMFIGVLLIVGFF</sequence>
<dbReference type="RefSeq" id="WP_183538180.1">
    <property type="nucleotide sequence ID" value="NZ_JACHHV010000001.1"/>
</dbReference>
<dbReference type="EMBL" id="JACHHV010000001">
    <property type="protein sequence ID" value="MBB5887214.1"/>
    <property type="molecule type" value="Genomic_DNA"/>
</dbReference>
<comment type="caution">
    <text evidence="2">The sequence shown here is derived from an EMBL/GenBank/DDBJ whole genome shotgun (WGS) entry which is preliminary data.</text>
</comment>
<feature type="transmembrane region" description="Helical" evidence="1">
    <location>
        <begin position="206"/>
        <end position="224"/>
    </location>
</feature>
<evidence type="ECO:0000313" key="2">
    <source>
        <dbReference type="EMBL" id="MBB5887214.1"/>
    </source>
</evidence>
<dbReference type="AlphaFoldDB" id="A0A841C4E7"/>
<accession>A0A841C4E7</accession>
<organism evidence="2 3">
    <name type="scientific">Lactovum miscens</name>
    <dbReference type="NCBI Taxonomy" id="190387"/>
    <lineage>
        <taxon>Bacteria</taxon>
        <taxon>Bacillati</taxon>
        <taxon>Bacillota</taxon>
        <taxon>Bacilli</taxon>
        <taxon>Lactobacillales</taxon>
        <taxon>Streptococcaceae</taxon>
        <taxon>Lactovum</taxon>
    </lineage>
</organism>
<evidence type="ECO:0000313" key="3">
    <source>
        <dbReference type="Proteomes" id="UP000562464"/>
    </source>
</evidence>
<feature type="transmembrane region" description="Helical" evidence="1">
    <location>
        <begin position="126"/>
        <end position="148"/>
    </location>
</feature>